<dbReference type="PROSITE" id="PS51123">
    <property type="entry name" value="OMPA_2"/>
    <property type="match status" value="1"/>
</dbReference>
<sequence length="220" mass="24054">MRTPMMRTYLSIALTVSLLAACNSGGDHQQGKTSAVNSSTESAESVSIRDTASGSVATKTDSSQNYSFTPSTDSLQIVGTENKYDIILPTDVLFDFYKSNLRPDGIALLEKVRKHFAQHGADQLHVWGHTDSKGSDQYNAVLSQKRAVALADWLKKQISVKGLIMAIGRGEKEPLVPNNNSDGSDNPVNRQKNRRVTLSVVKYPDTNKMLKQAKERAGKA</sequence>
<evidence type="ECO:0000256" key="6">
    <source>
        <dbReference type="SAM" id="SignalP"/>
    </source>
</evidence>
<dbReference type="EMBL" id="JACXAA010000001">
    <property type="protein sequence ID" value="MBD2751441.1"/>
    <property type="molecule type" value="Genomic_DNA"/>
</dbReference>
<gene>
    <name evidence="8" type="ORF">IC230_00950</name>
</gene>
<evidence type="ECO:0000313" key="8">
    <source>
        <dbReference type="EMBL" id="MBD2751441.1"/>
    </source>
</evidence>
<evidence type="ECO:0000256" key="3">
    <source>
        <dbReference type="ARBA" id="ARBA00023237"/>
    </source>
</evidence>
<dbReference type="PANTHER" id="PTHR30329">
    <property type="entry name" value="STATOR ELEMENT OF FLAGELLAR MOTOR COMPLEX"/>
    <property type="match status" value="1"/>
</dbReference>
<dbReference type="PROSITE" id="PS51257">
    <property type="entry name" value="PROKAR_LIPOPROTEIN"/>
    <property type="match status" value="1"/>
</dbReference>
<feature type="chain" id="PRO_5037916766" evidence="6">
    <location>
        <begin position="21"/>
        <end position="220"/>
    </location>
</feature>
<keyword evidence="9" id="KW-1185">Reference proteome</keyword>
<feature type="compositionally biased region" description="Polar residues" evidence="5">
    <location>
        <begin position="31"/>
        <end position="62"/>
    </location>
</feature>
<dbReference type="RefSeq" id="WP_191037087.1">
    <property type="nucleotide sequence ID" value="NZ_JACXAA010000001.1"/>
</dbReference>
<dbReference type="PRINTS" id="PR01021">
    <property type="entry name" value="OMPADOMAIN"/>
</dbReference>
<organism evidence="8 9">
    <name type="scientific">Spirosoma validum</name>
    <dbReference type="NCBI Taxonomy" id="2771355"/>
    <lineage>
        <taxon>Bacteria</taxon>
        <taxon>Pseudomonadati</taxon>
        <taxon>Bacteroidota</taxon>
        <taxon>Cytophagia</taxon>
        <taxon>Cytophagales</taxon>
        <taxon>Cytophagaceae</taxon>
        <taxon>Spirosoma</taxon>
    </lineage>
</organism>
<reference evidence="8" key="1">
    <citation type="submission" date="2020-09" db="EMBL/GenBank/DDBJ databases">
        <authorList>
            <person name="Kim M.K."/>
        </authorList>
    </citation>
    <scope>NUCLEOTIDE SEQUENCE</scope>
    <source>
        <strain evidence="8">BT704</strain>
    </source>
</reference>
<dbReference type="Gene3D" id="3.30.1330.60">
    <property type="entry name" value="OmpA-like domain"/>
    <property type="match status" value="1"/>
</dbReference>
<feature type="region of interest" description="Disordered" evidence="5">
    <location>
        <begin position="29"/>
        <end position="62"/>
    </location>
</feature>
<dbReference type="GO" id="GO:0009279">
    <property type="term" value="C:cell outer membrane"/>
    <property type="evidence" value="ECO:0007669"/>
    <property type="project" value="UniProtKB-SubCell"/>
</dbReference>
<dbReference type="SUPFAM" id="SSF103088">
    <property type="entry name" value="OmpA-like"/>
    <property type="match status" value="1"/>
</dbReference>
<dbReference type="InterPro" id="IPR050330">
    <property type="entry name" value="Bact_OuterMem_StrucFunc"/>
</dbReference>
<feature type="signal peptide" evidence="6">
    <location>
        <begin position="1"/>
        <end position="20"/>
    </location>
</feature>
<dbReference type="CDD" id="cd07185">
    <property type="entry name" value="OmpA_C-like"/>
    <property type="match status" value="1"/>
</dbReference>
<comment type="subcellular location">
    <subcellularLocation>
        <location evidence="1">Cell outer membrane</location>
    </subcellularLocation>
</comment>
<protein>
    <submittedName>
        <fullName evidence="8">OmpA family protein</fullName>
    </submittedName>
</protein>
<dbReference type="PANTHER" id="PTHR30329:SF21">
    <property type="entry name" value="LIPOPROTEIN YIAD-RELATED"/>
    <property type="match status" value="1"/>
</dbReference>
<evidence type="ECO:0000313" key="9">
    <source>
        <dbReference type="Proteomes" id="UP000653797"/>
    </source>
</evidence>
<keyword evidence="6" id="KW-0732">Signal</keyword>
<comment type="caution">
    <text evidence="8">The sequence shown here is derived from an EMBL/GenBank/DDBJ whole genome shotgun (WGS) entry which is preliminary data.</text>
</comment>
<name>A0A927AX74_9BACT</name>
<dbReference type="InterPro" id="IPR036737">
    <property type="entry name" value="OmpA-like_sf"/>
</dbReference>
<dbReference type="AlphaFoldDB" id="A0A927AX74"/>
<dbReference type="InterPro" id="IPR006665">
    <property type="entry name" value="OmpA-like"/>
</dbReference>
<evidence type="ECO:0000256" key="2">
    <source>
        <dbReference type="ARBA" id="ARBA00023136"/>
    </source>
</evidence>
<evidence type="ECO:0000256" key="4">
    <source>
        <dbReference type="PROSITE-ProRule" id="PRU00473"/>
    </source>
</evidence>
<feature type="domain" description="OmpA-like" evidence="7">
    <location>
        <begin position="81"/>
        <end position="204"/>
    </location>
</feature>
<proteinExistence type="predicted"/>
<evidence type="ECO:0000259" key="7">
    <source>
        <dbReference type="PROSITE" id="PS51123"/>
    </source>
</evidence>
<feature type="region of interest" description="Disordered" evidence="5">
    <location>
        <begin position="172"/>
        <end position="196"/>
    </location>
</feature>
<dbReference type="InterPro" id="IPR006664">
    <property type="entry name" value="OMP_bac"/>
</dbReference>
<evidence type="ECO:0000256" key="5">
    <source>
        <dbReference type="SAM" id="MobiDB-lite"/>
    </source>
</evidence>
<feature type="compositionally biased region" description="Polar residues" evidence="5">
    <location>
        <begin position="177"/>
        <end position="190"/>
    </location>
</feature>
<accession>A0A927AX74</accession>
<evidence type="ECO:0000256" key="1">
    <source>
        <dbReference type="ARBA" id="ARBA00004442"/>
    </source>
</evidence>
<keyword evidence="2 4" id="KW-0472">Membrane</keyword>
<keyword evidence="3" id="KW-0998">Cell outer membrane</keyword>
<dbReference type="Proteomes" id="UP000653797">
    <property type="component" value="Unassembled WGS sequence"/>
</dbReference>
<dbReference type="Pfam" id="PF00691">
    <property type="entry name" value="OmpA"/>
    <property type="match status" value="1"/>
</dbReference>